<dbReference type="Proteomes" id="UP000824782">
    <property type="component" value="Unassembled WGS sequence"/>
</dbReference>
<evidence type="ECO:0000313" key="1">
    <source>
        <dbReference type="EMBL" id="KAG8585237.1"/>
    </source>
</evidence>
<name>A0AAV7CJK6_ENGPU</name>
<accession>A0AAV7CJK6</accession>
<organism evidence="1 2">
    <name type="scientific">Engystomops pustulosus</name>
    <name type="common">Tungara frog</name>
    <name type="synonym">Physalaemus pustulosus</name>
    <dbReference type="NCBI Taxonomy" id="76066"/>
    <lineage>
        <taxon>Eukaryota</taxon>
        <taxon>Metazoa</taxon>
        <taxon>Chordata</taxon>
        <taxon>Craniata</taxon>
        <taxon>Vertebrata</taxon>
        <taxon>Euteleostomi</taxon>
        <taxon>Amphibia</taxon>
        <taxon>Batrachia</taxon>
        <taxon>Anura</taxon>
        <taxon>Neobatrachia</taxon>
        <taxon>Hyloidea</taxon>
        <taxon>Leptodactylidae</taxon>
        <taxon>Leiuperinae</taxon>
        <taxon>Engystomops</taxon>
    </lineage>
</organism>
<evidence type="ECO:0000313" key="2">
    <source>
        <dbReference type="Proteomes" id="UP000824782"/>
    </source>
</evidence>
<protein>
    <submittedName>
        <fullName evidence="1">Uncharacterized protein</fullName>
    </submittedName>
</protein>
<reference evidence="1" key="1">
    <citation type="thesis" date="2020" institute="ProQuest LLC" country="789 East Eisenhower Parkway, Ann Arbor, MI, USA">
        <title>Comparative Genomics and Chromosome Evolution.</title>
        <authorList>
            <person name="Mudd A.B."/>
        </authorList>
    </citation>
    <scope>NUCLEOTIDE SEQUENCE</scope>
    <source>
        <strain evidence="1">237g6f4</strain>
        <tissue evidence="1">Blood</tissue>
    </source>
</reference>
<dbReference type="AlphaFoldDB" id="A0AAV7CJK6"/>
<dbReference type="EMBL" id="WNYA01000002">
    <property type="protein sequence ID" value="KAG8585237.1"/>
    <property type="molecule type" value="Genomic_DNA"/>
</dbReference>
<comment type="caution">
    <text evidence="1">The sequence shown here is derived from an EMBL/GenBank/DDBJ whole genome shotgun (WGS) entry which is preliminary data.</text>
</comment>
<keyword evidence="2" id="KW-1185">Reference proteome</keyword>
<proteinExistence type="predicted"/>
<gene>
    <name evidence="1" type="ORF">GDO81_004939</name>
</gene>
<sequence length="102" mass="11807">MSFVDTHFFQDKVVSPTPLFKKGPFIMDHSPRTTGCLHYHELDQPSCSFNHPGTIYGNSSQAKPLCSYPYTQTYQFFQHNITHTSFRVRLMGRFLIRSSLCV</sequence>